<reference evidence="1" key="3">
    <citation type="submission" date="2016-10" db="EMBL/GenBank/DDBJ databases">
        <authorList>
            <person name="See-Too W.S."/>
        </authorList>
    </citation>
    <scope>NUCLEOTIDE SEQUENCE</scope>
    <source>
        <strain evidence="1">DSM 14505</strain>
    </source>
</reference>
<dbReference type="KEGG" id="pana:BBH88_18385"/>
<sequence length="88" mass="10052">MNIYSLFPFIYVNSQLKSNEAMKLMNTSNEGIIIQDFSRNLVKLQEKLHDFLLIQSVVWDRFGDTAKPSFEGHGAHEFSLNETSCPGL</sequence>
<reference evidence="4" key="2">
    <citation type="submission" date="2016-07" db="EMBL/GenBank/DDBJ databases">
        <authorList>
            <person name="See-Too W.S."/>
        </authorList>
    </citation>
    <scope>NUCLEOTIDE SEQUENCE [LARGE SCALE GENOMIC DNA]</scope>
    <source>
        <strain evidence="4">DSM 14505</strain>
    </source>
</reference>
<evidence type="ECO:0000313" key="4">
    <source>
        <dbReference type="Proteomes" id="UP000092661"/>
    </source>
</evidence>
<evidence type="ECO:0000313" key="3">
    <source>
        <dbReference type="Proteomes" id="UP000004725"/>
    </source>
</evidence>
<gene>
    <name evidence="2" type="ORF">A1A1_03262</name>
    <name evidence="1" type="ORF">BBH88_18385</name>
</gene>
<keyword evidence="4" id="KW-1185">Reference proteome</keyword>
<dbReference type="AlphaFoldDB" id="A0A1C7DKV8"/>
<dbReference type="EMBL" id="AJYB01000010">
    <property type="protein sequence ID" value="EIM08074.1"/>
    <property type="molecule type" value="Genomic_DNA"/>
</dbReference>
<dbReference type="EMBL" id="CP016534">
    <property type="protein sequence ID" value="ANU12085.1"/>
    <property type="molecule type" value="Genomic_DNA"/>
</dbReference>
<dbReference type="Proteomes" id="UP000092661">
    <property type="component" value="Chromosome"/>
</dbReference>
<dbReference type="Proteomes" id="UP000004725">
    <property type="component" value="Unassembled WGS sequence"/>
</dbReference>
<organism evidence="2 3">
    <name type="scientific">Planococcus antarcticus DSM 14505</name>
    <dbReference type="NCBI Taxonomy" id="1185653"/>
    <lineage>
        <taxon>Bacteria</taxon>
        <taxon>Bacillati</taxon>
        <taxon>Bacillota</taxon>
        <taxon>Bacilli</taxon>
        <taxon>Bacillales</taxon>
        <taxon>Caryophanaceae</taxon>
        <taxon>Planococcus</taxon>
    </lineage>
</organism>
<evidence type="ECO:0000313" key="2">
    <source>
        <dbReference type="EMBL" id="EIM08074.1"/>
    </source>
</evidence>
<evidence type="ECO:0008006" key="5">
    <source>
        <dbReference type="Google" id="ProtNLM"/>
    </source>
</evidence>
<name>A0A1C7DKV8_9BACL</name>
<evidence type="ECO:0000313" key="1">
    <source>
        <dbReference type="EMBL" id="ANU12085.1"/>
    </source>
</evidence>
<protein>
    <recommendedName>
        <fullName evidence="5">LXG domain-containing protein</fullName>
    </recommendedName>
</protein>
<reference evidence="2 3" key="1">
    <citation type="journal article" date="2012" name="J. Bacteriol.">
        <title>Genome Sequence of the Antarctic Psychrophile Bacterium Planococcus antarcticus DSM 14505.</title>
        <authorList>
            <person name="Margolles A."/>
            <person name="Gueimonde M."/>
            <person name="Sanchez B."/>
        </authorList>
    </citation>
    <scope>NUCLEOTIDE SEQUENCE [LARGE SCALE GENOMIC DNA]</scope>
    <source>
        <strain evidence="2 3">DSM 14505</strain>
    </source>
</reference>
<proteinExistence type="predicted"/>
<accession>A0A1C7DKV8</accession>